<evidence type="ECO:0000256" key="1">
    <source>
        <dbReference type="ARBA" id="ARBA00023015"/>
    </source>
</evidence>
<feature type="transmembrane region" description="Helical" evidence="5">
    <location>
        <begin position="164"/>
        <end position="183"/>
    </location>
</feature>
<feature type="transmembrane region" description="Helical" evidence="5">
    <location>
        <begin position="134"/>
        <end position="157"/>
    </location>
</feature>
<dbReference type="GO" id="GO:0006355">
    <property type="term" value="P:regulation of DNA-templated transcription"/>
    <property type="evidence" value="ECO:0007669"/>
    <property type="project" value="InterPro"/>
</dbReference>
<dbReference type="PANTHER" id="PTHR44688">
    <property type="entry name" value="DNA-BINDING TRANSCRIPTIONAL ACTIVATOR DEVR_DOSR"/>
    <property type="match status" value="1"/>
</dbReference>
<feature type="transmembrane region" description="Helical" evidence="5">
    <location>
        <begin position="104"/>
        <end position="122"/>
    </location>
</feature>
<dbReference type="AlphaFoldDB" id="A0A6N6NP07"/>
<evidence type="ECO:0000259" key="6">
    <source>
        <dbReference type="PROSITE" id="PS50043"/>
    </source>
</evidence>
<feature type="transmembrane region" description="Helical" evidence="5">
    <location>
        <begin position="294"/>
        <end position="312"/>
    </location>
</feature>
<keyword evidence="5" id="KW-0812">Transmembrane</keyword>
<dbReference type="PRINTS" id="PR00038">
    <property type="entry name" value="HTHLUXR"/>
</dbReference>
<feature type="transmembrane region" description="Helical" evidence="5">
    <location>
        <begin position="229"/>
        <end position="252"/>
    </location>
</feature>
<proteinExistence type="predicted"/>
<protein>
    <submittedName>
        <fullName evidence="7">Helix-turn-helix transcriptional regulator</fullName>
    </submittedName>
</protein>
<evidence type="ECO:0000313" key="7">
    <source>
        <dbReference type="EMBL" id="KAB1640741.1"/>
    </source>
</evidence>
<feature type="region of interest" description="Disordered" evidence="4">
    <location>
        <begin position="1"/>
        <end position="25"/>
    </location>
</feature>
<feature type="transmembrane region" description="Helical" evidence="5">
    <location>
        <begin position="318"/>
        <end position="342"/>
    </location>
</feature>
<feature type="transmembrane region" description="Helical" evidence="5">
    <location>
        <begin position="74"/>
        <end position="92"/>
    </location>
</feature>
<dbReference type="SUPFAM" id="SSF46894">
    <property type="entry name" value="C-terminal effector domain of the bipartite response regulators"/>
    <property type="match status" value="1"/>
</dbReference>
<feature type="transmembrane region" description="Helical" evidence="5">
    <location>
        <begin position="264"/>
        <end position="282"/>
    </location>
</feature>
<dbReference type="PANTHER" id="PTHR44688:SF16">
    <property type="entry name" value="DNA-BINDING TRANSCRIPTIONAL ACTIVATOR DEVR_DOSR"/>
    <property type="match status" value="1"/>
</dbReference>
<keyword evidence="1" id="KW-0805">Transcription regulation</keyword>
<dbReference type="CDD" id="cd06170">
    <property type="entry name" value="LuxR_C_like"/>
    <property type="match status" value="1"/>
</dbReference>
<dbReference type="Pfam" id="PF00196">
    <property type="entry name" value="GerE"/>
    <property type="match status" value="1"/>
</dbReference>
<keyword evidence="5" id="KW-1133">Transmembrane helix</keyword>
<dbReference type="SMART" id="SM00421">
    <property type="entry name" value="HTH_LUXR"/>
    <property type="match status" value="1"/>
</dbReference>
<dbReference type="Gene3D" id="1.10.10.10">
    <property type="entry name" value="Winged helix-like DNA-binding domain superfamily/Winged helix DNA-binding domain"/>
    <property type="match status" value="1"/>
</dbReference>
<dbReference type="GO" id="GO:0003677">
    <property type="term" value="F:DNA binding"/>
    <property type="evidence" value="ECO:0007669"/>
    <property type="project" value="UniProtKB-KW"/>
</dbReference>
<evidence type="ECO:0000256" key="2">
    <source>
        <dbReference type="ARBA" id="ARBA00023125"/>
    </source>
</evidence>
<dbReference type="PROSITE" id="PS50043">
    <property type="entry name" value="HTH_LUXR_2"/>
    <property type="match status" value="1"/>
</dbReference>
<dbReference type="InterPro" id="IPR036388">
    <property type="entry name" value="WH-like_DNA-bd_sf"/>
</dbReference>
<feature type="domain" description="HTH luxR-type" evidence="6">
    <location>
        <begin position="441"/>
        <end position="506"/>
    </location>
</feature>
<reference evidence="7 8" key="1">
    <citation type="submission" date="2019-09" db="EMBL/GenBank/DDBJ databases">
        <title>Whole genome shotgun sequencing (WGS) of Ellagibacter isourolithinifaciens DSM 104140(T) and Adlercreutzia muris DSM 29508(T).</title>
        <authorList>
            <person name="Stoll D.A."/>
            <person name="Danylec N."/>
            <person name="Huch M."/>
        </authorList>
    </citation>
    <scope>NUCLEOTIDE SEQUENCE [LARGE SCALE GENOMIC DNA]</scope>
    <source>
        <strain evidence="7 8">DSM 104140</strain>
    </source>
</reference>
<feature type="transmembrane region" description="Helical" evidence="5">
    <location>
        <begin position="386"/>
        <end position="403"/>
    </location>
</feature>
<keyword evidence="2" id="KW-0238">DNA-binding</keyword>
<keyword evidence="3" id="KW-0804">Transcription</keyword>
<evidence type="ECO:0000256" key="4">
    <source>
        <dbReference type="SAM" id="MobiDB-lite"/>
    </source>
</evidence>
<name>A0A6N6NP07_9ACTN</name>
<sequence length="509" mass="55194">MLMKQGDRPLGKAEKKETRSTEASRAHTALASIDRQAPSLTYLGLGCWIAWNTIGFSGAFWLHDTDTSIRSENLMVVHLAACAVTLLLFALFSKRASKVVAKNAFTYAGAVIACAGTILIVITREAILPIEGLFFLGCILSGVGTTTLFMRAAALFGTLAPHRALYTLAMSELFSIMVFFVLNGCPNEVASICFTLLPLLSAFFFSLRSRNVRGETQVLKNEVPIPRKFAVLLVSIGLCSAALELIRSYILIGMPPTASVSSTATAQFVEIFIMCGIALAVLLARGSRDDFGKLYSVASGGLTLLIVVVALFSLKSTIVSSTGWIICSCYNMVVWAMLYYLVYQWKANAVRVVALGNAALSIGSIVAAALAMTYQSAHVGDDVMKVIITFVGVAVLIDVLFVFSEKQINNLLLPVDETTEEVEGSDPHAQEMAQWTQKCDAVAKRCQLSAREAEVMAALSRGRSAQEIADREVLSIYTVRAHTRSIYAKLDVHSKKELVDLIRGEEVSQ</sequence>
<comment type="caution">
    <text evidence="7">The sequence shown here is derived from an EMBL/GenBank/DDBJ whole genome shotgun (WGS) entry which is preliminary data.</text>
</comment>
<dbReference type="OrthoDB" id="2878275at2"/>
<evidence type="ECO:0000256" key="5">
    <source>
        <dbReference type="SAM" id="Phobius"/>
    </source>
</evidence>
<gene>
    <name evidence="7" type="ORF">F8C90_05030</name>
</gene>
<feature type="transmembrane region" description="Helical" evidence="5">
    <location>
        <begin position="354"/>
        <end position="374"/>
    </location>
</feature>
<dbReference type="InterPro" id="IPR000792">
    <property type="entry name" value="Tscrpt_reg_LuxR_C"/>
</dbReference>
<dbReference type="InterPro" id="IPR016032">
    <property type="entry name" value="Sig_transdc_resp-reg_C-effctor"/>
</dbReference>
<dbReference type="EMBL" id="WAJR01000009">
    <property type="protein sequence ID" value="KAB1640741.1"/>
    <property type="molecule type" value="Genomic_DNA"/>
</dbReference>
<accession>A0A6N6NP07</accession>
<feature type="transmembrane region" description="Helical" evidence="5">
    <location>
        <begin position="40"/>
        <end position="62"/>
    </location>
</feature>
<feature type="transmembrane region" description="Helical" evidence="5">
    <location>
        <begin position="189"/>
        <end position="208"/>
    </location>
</feature>
<evidence type="ECO:0000313" key="8">
    <source>
        <dbReference type="Proteomes" id="UP000468668"/>
    </source>
</evidence>
<dbReference type="Proteomes" id="UP000468668">
    <property type="component" value="Unassembled WGS sequence"/>
</dbReference>
<keyword evidence="5" id="KW-0472">Membrane</keyword>
<evidence type="ECO:0000256" key="3">
    <source>
        <dbReference type="ARBA" id="ARBA00023163"/>
    </source>
</evidence>
<organism evidence="7 8">
    <name type="scientific">Ellagibacter isourolithinifaciens</name>
    <dbReference type="NCBI Taxonomy" id="2137581"/>
    <lineage>
        <taxon>Bacteria</taxon>
        <taxon>Bacillati</taxon>
        <taxon>Actinomycetota</taxon>
        <taxon>Coriobacteriia</taxon>
        <taxon>Eggerthellales</taxon>
        <taxon>Eggerthellaceae</taxon>
        <taxon>Ellagibacter</taxon>
    </lineage>
</organism>
<keyword evidence="8" id="KW-1185">Reference proteome</keyword>